<dbReference type="Pfam" id="PF09723">
    <property type="entry name" value="Zn_ribbon_8"/>
    <property type="match status" value="1"/>
</dbReference>
<protein>
    <submittedName>
        <fullName evidence="2">FmdB family transcriptional regulator</fullName>
    </submittedName>
</protein>
<evidence type="ECO:0000313" key="3">
    <source>
        <dbReference type="Proteomes" id="UP000319619"/>
    </source>
</evidence>
<dbReference type="InterPro" id="IPR036280">
    <property type="entry name" value="Multihaem_cyt_sf"/>
</dbReference>
<dbReference type="SUPFAM" id="SSF48695">
    <property type="entry name" value="Multiheme cytochromes"/>
    <property type="match status" value="1"/>
</dbReference>
<accession>A0A532V1R5</accession>
<proteinExistence type="predicted"/>
<sequence>MPIYEFECSKCQNKFDELVSLSVDLSHVVCPQCGTNSPRKLMSAFGFSSGGKTVSSGSNSDCSGCHATSCKTCH</sequence>
<gene>
    <name evidence="2" type="ORF">CEE37_05470</name>
</gene>
<dbReference type="SMART" id="SM00834">
    <property type="entry name" value="CxxC_CXXC_SSSS"/>
    <property type="match status" value="1"/>
</dbReference>
<feature type="domain" description="Putative regulatory protein FmdB zinc ribbon" evidence="1">
    <location>
        <begin position="1"/>
        <end position="43"/>
    </location>
</feature>
<evidence type="ECO:0000313" key="2">
    <source>
        <dbReference type="EMBL" id="TKJ41118.1"/>
    </source>
</evidence>
<name>A0A532V1R5_UNCL8</name>
<comment type="caution">
    <text evidence="2">The sequence shown here is derived from an EMBL/GenBank/DDBJ whole genome shotgun (WGS) entry which is preliminary data.</text>
</comment>
<reference evidence="2 3" key="1">
    <citation type="submission" date="2017-06" db="EMBL/GenBank/DDBJ databases">
        <title>Novel microbial phyla capable of carbon fixation and sulfur reduction in deep-sea sediments.</title>
        <authorList>
            <person name="Huang J."/>
            <person name="Baker B."/>
            <person name="Wang Y."/>
        </authorList>
    </citation>
    <scope>NUCLEOTIDE SEQUENCE [LARGE SCALE GENOMIC DNA]</scope>
    <source>
        <strain evidence="2">B3_LCP</strain>
    </source>
</reference>
<dbReference type="InterPro" id="IPR013429">
    <property type="entry name" value="Regulatory_FmdB_Zinc_ribbon"/>
</dbReference>
<dbReference type="EMBL" id="NJBN01000003">
    <property type="protein sequence ID" value="TKJ41118.1"/>
    <property type="molecule type" value="Genomic_DNA"/>
</dbReference>
<evidence type="ECO:0000259" key="1">
    <source>
        <dbReference type="SMART" id="SM00834"/>
    </source>
</evidence>
<dbReference type="Proteomes" id="UP000319619">
    <property type="component" value="Unassembled WGS sequence"/>
</dbReference>
<dbReference type="NCBIfam" id="TIGR02605">
    <property type="entry name" value="CxxC_CxxC_SSSS"/>
    <property type="match status" value="1"/>
</dbReference>
<organism evidence="2 3">
    <name type="scientific">candidate division LCP-89 bacterium B3_LCP</name>
    <dbReference type="NCBI Taxonomy" id="2012998"/>
    <lineage>
        <taxon>Bacteria</taxon>
        <taxon>Pseudomonadati</taxon>
        <taxon>Bacteria division LCP-89</taxon>
    </lineage>
</organism>
<dbReference type="AlphaFoldDB" id="A0A532V1R5"/>